<protein>
    <recommendedName>
        <fullName evidence="1">Transglutaminase-like domain-containing protein</fullName>
    </recommendedName>
</protein>
<gene>
    <name evidence="2" type="ORF">SDC9_47163</name>
</gene>
<dbReference type="AlphaFoldDB" id="A0A644WBP9"/>
<accession>A0A644WBP9</accession>
<evidence type="ECO:0000313" key="2">
    <source>
        <dbReference type="EMBL" id="MPM00928.1"/>
    </source>
</evidence>
<dbReference type="Gene3D" id="3.10.620.30">
    <property type="match status" value="1"/>
</dbReference>
<feature type="domain" description="Transglutaminase-like" evidence="1">
    <location>
        <begin position="338"/>
        <end position="399"/>
    </location>
</feature>
<proteinExistence type="predicted"/>
<dbReference type="Pfam" id="PF01841">
    <property type="entry name" value="Transglut_core"/>
    <property type="match status" value="1"/>
</dbReference>
<comment type="caution">
    <text evidence="2">The sequence shown here is derived from an EMBL/GenBank/DDBJ whole genome shotgun (WGS) entry which is preliminary data.</text>
</comment>
<dbReference type="SUPFAM" id="SSF54001">
    <property type="entry name" value="Cysteine proteinases"/>
    <property type="match status" value="1"/>
</dbReference>
<reference evidence="2" key="1">
    <citation type="submission" date="2019-08" db="EMBL/GenBank/DDBJ databases">
        <authorList>
            <person name="Kucharzyk K."/>
            <person name="Murdoch R.W."/>
            <person name="Higgins S."/>
            <person name="Loffler F."/>
        </authorList>
    </citation>
    <scope>NUCLEOTIDE SEQUENCE</scope>
</reference>
<evidence type="ECO:0000259" key="1">
    <source>
        <dbReference type="SMART" id="SM00460"/>
    </source>
</evidence>
<dbReference type="InterPro" id="IPR002931">
    <property type="entry name" value="Transglutaminase-like"/>
</dbReference>
<dbReference type="PANTHER" id="PTHR38339:SF1">
    <property type="entry name" value="TRANSGLUTAMINASE-LIKE DOMAIN-CONTAINING PROTEIN"/>
    <property type="match status" value="1"/>
</dbReference>
<organism evidence="2">
    <name type="scientific">bioreactor metagenome</name>
    <dbReference type="NCBI Taxonomy" id="1076179"/>
    <lineage>
        <taxon>unclassified sequences</taxon>
        <taxon>metagenomes</taxon>
        <taxon>ecological metagenomes</taxon>
    </lineage>
</organism>
<dbReference type="InterPro" id="IPR038765">
    <property type="entry name" value="Papain-like_cys_pep_sf"/>
</dbReference>
<dbReference type="PANTHER" id="PTHR38339">
    <property type="entry name" value="TRANSGLUTAMINASE DOMAIN PROTEIN"/>
    <property type="match status" value="1"/>
</dbReference>
<dbReference type="EMBL" id="VSSQ01000762">
    <property type="protein sequence ID" value="MPM00928.1"/>
    <property type="molecule type" value="Genomic_DNA"/>
</dbReference>
<dbReference type="SMART" id="SM00460">
    <property type="entry name" value="TGc"/>
    <property type="match status" value="1"/>
</dbReference>
<sequence>MKRFLSILIISALLNACGDYVSDMLPTVEQIEQTIEKGNFSEAKKMIRLALTNDSLTPADRWEMNFKIERMERIERDFSQKDTAVFNYIKKYHPSLSAEEIEKWEKSNAIENMVIDGEKRYFHSAGRNLFRIDSIAARHYEGANGRQSDSLDRLLAWYIPKAISSLSTPVRMKIRYTLSVKADEVPAGETIRVWMPYPRTDVPVHKEIKLISTTQPDYIIASDSNIHKSIYMEGVAKAGEAAVFGYELSYSSYNQHFPFNPDLLKDYDKESSIYKEYTSESGEHIKFSDNIKTAVKEAVGDETNPYKKVKSIFTWINKNFPWASAREYSTIENIPEYVLANRHGDCGQVSLLFITMARCAGVPAKWESGWMMHPGNKNLHDWAEVYYEGIGWVPVDQSFGRVFGAPDDDSHWFFTRGLDAYRMIVNEGISAPFFPAKIHPRSETVDFQRGEVEWRGENLYFGRWRYKMEIEYQ</sequence>
<name>A0A644WBP9_9ZZZZ</name>